<evidence type="ECO:0000313" key="2">
    <source>
        <dbReference type="EMBL" id="KAF0042946.1"/>
    </source>
</evidence>
<reference evidence="2 3" key="1">
    <citation type="submission" date="2019-06" db="EMBL/GenBank/DDBJ databases">
        <title>Draft genomes of female and male turbot (Scophthalmus maximus).</title>
        <authorList>
            <person name="Xu H."/>
            <person name="Xu X.-W."/>
            <person name="Shao C."/>
            <person name="Chen S."/>
        </authorList>
    </citation>
    <scope>NUCLEOTIDE SEQUENCE [LARGE SCALE GENOMIC DNA]</scope>
    <source>
        <strain evidence="2">Ysfricsl-2016a</strain>
        <tissue evidence="2">Blood</tissue>
    </source>
</reference>
<feature type="region of interest" description="Disordered" evidence="1">
    <location>
        <begin position="59"/>
        <end position="84"/>
    </location>
</feature>
<organism evidence="2 3">
    <name type="scientific">Scophthalmus maximus</name>
    <name type="common">Turbot</name>
    <name type="synonym">Psetta maxima</name>
    <dbReference type="NCBI Taxonomy" id="52904"/>
    <lineage>
        <taxon>Eukaryota</taxon>
        <taxon>Metazoa</taxon>
        <taxon>Chordata</taxon>
        <taxon>Craniata</taxon>
        <taxon>Vertebrata</taxon>
        <taxon>Euteleostomi</taxon>
        <taxon>Actinopterygii</taxon>
        <taxon>Neopterygii</taxon>
        <taxon>Teleostei</taxon>
        <taxon>Neoteleostei</taxon>
        <taxon>Acanthomorphata</taxon>
        <taxon>Carangaria</taxon>
        <taxon>Pleuronectiformes</taxon>
        <taxon>Pleuronectoidei</taxon>
        <taxon>Scophthalmidae</taxon>
        <taxon>Scophthalmus</taxon>
    </lineage>
</organism>
<feature type="region of interest" description="Disordered" evidence="1">
    <location>
        <begin position="123"/>
        <end position="143"/>
    </location>
</feature>
<dbReference type="EMBL" id="VEVO01000004">
    <property type="protein sequence ID" value="KAF0042946.1"/>
    <property type="molecule type" value="Genomic_DNA"/>
</dbReference>
<dbReference type="Proteomes" id="UP000438429">
    <property type="component" value="Unassembled WGS sequence"/>
</dbReference>
<proteinExistence type="predicted"/>
<gene>
    <name evidence="2" type="ORF">F2P81_004283</name>
</gene>
<dbReference type="AlphaFoldDB" id="A0A6A4T5T3"/>
<protein>
    <submittedName>
        <fullName evidence="2">Uncharacterized protein</fullName>
    </submittedName>
</protein>
<evidence type="ECO:0000256" key="1">
    <source>
        <dbReference type="SAM" id="MobiDB-lite"/>
    </source>
</evidence>
<comment type="caution">
    <text evidence="2">The sequence shown here is derived from an EMBL/GenBank/DDBJ whole genome shotgun (WGS) entry which is preliminary data.</text>
</comment>
<name>A0A6A4T5T3_SCOMX</name>
<evidence type="ECO:0000313" key="3">
    <source>
        <dbReference type="Proteomes" id="UP000438429"/>
    </source>
</evidence>
<accession>A0A6A4T5T3</accession>
<sequence>MQAGQCQISGLFAFPQSTHSEEVRYRGDYAAVEDKREGKVELAELRGAKAGKHLWRTHHNAAQRSGSRAAPRESHLRGSEQTLSGLTGRSYKSTLVVRSEGQLYTVMLTGITASQSKQWQALGVASTKPERSDSTVESSQQSQ</sequence>